<organism evidence="1 2">
    <name type="scientific">Ureibacillus xyleni</name>
    <dbReference type="NCBI Taxonomy" id="614648"/>
    <lineage>
        <taxon>Bacteria</taxon>
        <taxon>Bacillati</taxon>
        <taxon>Bacillota</taxon>
        <taxon>Bacilli</taxon>
        <taxon>Bacillales</taxon>
        <taxon>Caryophanaceae</taxon>
        <taxon>Ureibacillus</taxon>
    </lineage>
</organism>
<dbReference type="AlphaFoldDB" id="A0A285SMZ6"/>
<gene>
    <name evidence="1" type="ORF">SAMN05880501_105184</name>
</gene>
<evidence type="ECO:0000313" key="2">
    <source>
        <dbReference type="Proteomes" id="UP000219636"/>
    </source>
</evidence>
<dbReference type="Gene3D" id="3.30.420.40">
    <property type="match status" value="2"/>
</dbReference>
<dbReference type="InterPro" id="IPR043129">
    <property type="entry name" value="ATPase_NBD"/>
</dbReference>
<keyword evidence="2" id="KW-1185">Reference proteome</keyword>
<sequence length="950" mass="108727">METKVLTTMQVHESEIDKIVEVAVKKKLDEVLARFTHENELLFKELDKLIAKRWVFMENEKVFYDNEVVALFPDLDHYECAYINTPQLSSVPKSKLRFSKFDGEVMTLTECKVSFNKRIAFPFKKGEHSIQYKGQTTSYRMANLKSGNSLHGFDMDDDSLRSEPGVLMPIYRLNGVNSPKLNNIEVIKRWLKHSLIPKGLSAKGQKQYKRILESKYISFDGNAPILNVTTLYEDVNNGIANENFFDINLDCNEIKQSLINQSAEFPKELLADKLLYCEKSRADIEPYDEKILSDPNRGHWDLWSYTASSNEIEIKVTDGWIARDPRTDIKEDGVIGIDFGTKSTVVVHQENSDYSLPMRIGVGNFSKQIEASHYENPTVIEFINLDRFLEQYELKKGRPNTLWEDVTVSHTAFNSLMESSSENYYTILSDLKQWAGDKKRQIRLKDKAGEDIVLPSFLDLSEDNVNPIELYAYYIGLYINNQHNGIYLDYSLSFPVTYEKEVREKIIESFENGLKKSLPIAVLEDEEVMKKFRVISGASEPAAYAVCAMQEFGFEPEEDEPLFYGVFDFGGGTTDFDFGIWRAAESPKERRFDFVIEHFGAGGDKYLGGENLLELMAFEVFKQNQEVLRNAQITFTLPPECQKFAGSEVLISDSQEAKLNTKQLMEQLRPLWERHEGYESKFDKGILKVTTLFDKTGVQKPNFELDVDREALESLIKARVEKGVRNYFDALQQALNNPLAEGVEDVIILLAGNSSKADIVESLFEDYSESFKEKLGIELFVFPPLGTNQAYEMMEARGFTVERDTITRPTGKTGVAFGLVQSRKGGKIKVVDHNVVEDDEVKFKYFIGSSKRGKFKVDIDRETPYNEWLLFIDAAEEDFELYYTSLPEATNNQLDISQVLRKKCRIDSVNEDAFVYLRKVSPTIIEYVVATEEGIQNATYSSDITTLELN</sequence>
<dbReference type="SUPFAM" id="SSF53067">
    <property type="entry name" value="Actin-like ATPase domain"/>
    <property type="match status" value="1"/>
</dbReference>
<dbReference type="Gene3D" id="3.90.640.10">
    <property type="entry name" value="Actin, Chain A, domain 4"/>
    <property type="match status" value="1"/>
</dbReference>
<name>A0A285SMZ6_9BACL</name>
<reference evidence="2" key="1">
    <citation type="submission" date="2017-08" db="EMBL/GenBank/DDBJ databases">
        <authorList>
            <person name="Varghese N."/>
            <person name="Submissions S."/>
        </authorList>
    </citation>
    <scope>NUCLEOTIDE SEQUENCE [LARGE SCALE GENOMIC DNA]</scope>
    <source>
        <strain evidence="2">JC22</strain>
    </source>
</reference>
<evidence type="ECO:0008006" key="3">
    <source>
        <dbReference type="Google" id="ProtNLM"/>
    </source>
</evidence>
<proteinExistence type="predicted"/>
<dbReference type="Proteomes" id="UP000219636">
    <property type="component" value="Unassembled WGS sequence"/>
</dbReference>
<protein>
    <recommendedName>
        <fullName evidence="3">Molecular chaperone DnaK</fullName>
    </recommendedName>
</protein>
<accession>A0A285SMZ6</accession>
<evidence type="ECO:0000313" key="1">
    <source>
        <dbReference type="EMBL" id="SOC09136.1"/>
    </source>
</evidence>
<dbReference type="EMBL" id="OBMQ01000005">
    <property type="protein sequence ID" value="SOC09136.1"/>
    <property type="molecule type" value="Genomic_DNA"/>
</dbReference>